<dbReference type="GO" id="GO:0005524">
    <property type="term" value="F:ATP binding"/>
    <property type="evidence" value="ECO:0007669"/>
    <property type="project" value="UniProtKB-UniRule"/>
</dbReference>
<evidence type="ECO:0000256" key="3">
    <source>
        <dbReference type="ARBA" id="ARBA00022679"/>
    </source>
</evidence>
<dbReference type="PANTHER" id="PTHR11947:SF3">
    <property type="entry name" value="[PYRUVATE DEHYDROGENASE (ACETYL-TRANSFERRING)] KINASE, MITOCHONDRIAL"/>
    <property type="match status" value="1"/>
</dbReference>
<dbReference type="CDD" id="cd16929">
    <property type="entry name" value="HATPase_PDK-like"/>
    <property type="match status" value="1"/>
</dbReference>
<evidence type="ECO:0000256" key="10">
    <source>
        <dbReference type="RuleBase" id="RU366032"/>
    </source>
</evidence>
<keyword evidence="7" id="KW-0809">Transit peptide</keyword>
<keyword evidence="4 10" id="KW-0547">Nucleotide-binding</keyword>
<dbReference type="SUPFAM" id="SSF69012">
    <property type="entry name" value="alpha-ketoacid dehydrogenase kinase, N-terminal domain"/>
    <property type="match status" value="1"/>
</dbReference>
<dbReference type="AlphaFoldDB" id="T2MDG7"/>
<dbReference type="OrthoDB" id="241648at2759"/>
<dbReference type="InterPro" id="IPR039028">
    <property type="entry name" value="BCKD/PDK"/>
</dbReference>
<sequence length="407" mass="46387">MMRFAKAISGDVQKYINRYSRYHQSILTIEQFTHFGKNAEPLGSYKFLRNEVPVRLAHIMQEISHLPKNLLSMRSVDLVRSWYVQSFIDLMEFQDAPFNVDTVDRFTKTLHAIKRRHDSTVETMAQGIIELKESEGESCFLPAVQYFLDRFYMNRIGIRLLISQHLALFKENLNDSSEKFIGVFEPNCCVKTILKDAIENASFLCEQSYFVFPQVMINEVNTLSKGSEIYINYVPSHLYYILFEILKNAMRATVESHKNSDDLPSIQATIVKGNEDLTIKISDEAGGIPRSNIEKLFAYHYSTAPEPNKTTHGSPMAGYGYGLPLSRLYAKYFGGDLQIVSMDGLGTSAYIYLKTLSHDAHEVIPSYNSSVAKASYENSNSAQSNTRDWSSNSFYEKTKSFAKPSQK</sequence>
<dbReference type="EC" id="2.7.11.-" evidence="10"/>
<evidence type="ECO:0000259" key="11">
    <source>
        <dbReference type="PROSITE" id="PS50109"/>
    </source>
</evidence>
<proteinExistence type="evidence at transcript level"/>
<evidence type="ECO:0000256" key="6">
    <source>
        <dbReference type="ARBA" id="ARBA00022840"/>
    </source>
</evidence>
<keyword evidence="5 10" id="KW-0418">Kinase</keyword>
<comment type="similarity">
    <text evidence="2 10">Belongs to the PDK/BCKDK protein kinase family.</text>
</comment>
<evidence type="ECO:0000256" key="2">
    <source>
        <dbReference type="ARBA" id="ARBA00006155"/>
    </source>
</evidence>
<dbReference type="OMA" id="NEMPSIC"/>
<evidence type="ECO:0000313" key="12">
    <source>
        <dbReference type="EMBL" id="CDG69987.1"/>
    </source>
</evidence>
<dbReference type="SUPFAM" id="SSF55874">
    <property type="entry name" value="ATPase domain of HSP90 chaperone/DNA topoisomerase II/histidine kinase"/>
    <property type="match status" value="1"/>
</dbReference>
<dbReference type="GO" id="GO:0004740">
    <property type="term" value="F:pyruvate dehydrogenase (acetyl-transferring) kinase activity"/>
    <property type="evidence" value="ECO:0007669"/>
    <property type="project" value="UniProtKB-EC"/>
</dbReference>
<dbReference type="Pfam" id="PF02518">
    <property type="entry name" value="HATPase_c"/>
    <property type="match status" value="1"/>
</dbReference>
<evidence type="ECO:0000256" key="4">
    <source>
        <dbReference type="ARBA" id="ARBA00022741"/>
    </source>
</evidence>
<keyword evidence="12" id="KW-0670">Pyruvate</keyword>
<dbReference type="InterPro" id="IPR036784">
    <property type="entry name" value="AK/P_DHK_N_sf"/>
</dbReference>
<dbReference type="GO" id="GO:0010906">
    <property type="term" value="P:regulation of glucose metabolic process"/>
    <property type="evidence" value="ECO:0007669"/>
    <property type="project" value="TreeGrafter"/>
</dbReference>
<dbReference type="InterPro" id="IPR018955">
    <property type="entry name" value="BCDHK/PDK_N"/>
</dbReference>
<gene>
    <name evidence="12" type="primary">PDK2</name>
</gene>
<evidence type="ECO:0000256" key="5">
    <source>
        <dbReference type="ARBA" id="ARBA00022777"/>
    </source>
</evidence>
<dbReference type="GO" id="GO:0005759">
    <property type="term" value="C:mitochondrial matrix"/>
    <property type="evidence" value="ECO:0007669"/>
    <property type="project" value="UniProtKB-SubCell"/>
</dbReference>
<organism evidence="12">
    <name type="scientific">Hydra vulgaris</name>
    <name type="common">Hydra</name>
    <name type="synonym">Hydra attenuata</name>
    <dbReference type="NCBI Taxonomy" id="6087"/>
    <lineage>
        <taxon>Eukaryota</taxon>
        <taxon>Metazoa</taxon>
        <taxon>Cnidaria</taxon>
        <taxon>Hydrozoa</taxon>
        <taxon>Hydroidolina</taxon>
        <taxon>Anthoathecata</taxon>
        <taxon>Aplanulata</taxon>
        <taxon>Hydridae</taxon>
        <taxon>Hydra</taxon>
    </lineage>
</organism>
<feature type="domain" description="Histidine kinase" evidence="11">
    <location>
        <begin position="235"/>
        <end position="357"/>
    </location>
</feature>
<dbReference type="PANTHER" id="PTHR11947">
    <property type="entry name" value="PYRUVATE DEHYDROGENASE KINASE"/>
    <property type="match status" value="1"/>
</dbReference>
<reference evidence="12" key="1">
    <citation type="journal article" date="2013" name="Genome Biol. Evol.">
        <title>Punctuated emergences of genetic and phenotypic innovations in eumetazoan, bilaterian, euteleostome, and hominidae ancestors.</title>
        <authorList>
            <person name="Wenger Y."/>
            <person name="Galliot B."/>
        </authorList>
    </citation>
    <scope>NUCLEOTIDE SEQUENCE</scope>
    <source>
        <tissue evidence="12">Whole animals</tissue>
    </source>
</reference>
<evidence type="ECO:0000256" key="8">
    <source>
        <dbReference type="ARBA" id="ARBA00023128"/>
    </source>
</evidence>
<dbReference type="FunFam" id="3.30.565.10:FF:000007">
    <property type="entry name" value="Mitochondrial pyruvate dehydrogenase kinase isoform 2"/>
    <property type="match status" value="1"/>
</dbReference>
<dbReference type="InterPro" id="IPR036890">
    <property type="entry name" value="HATPase_C_sf"/>
</dbReference>
<evidence type="ECO:0000256" key="9">
    <source>
        <dbReference type="ARBA" id="ARBA00048201"/>
    </source>
</evidence>
<evidence type="ECO:0000256" key="7">
    <source>
        <dbReference type="ARBA" id="ARBA00022946"/>
    </source>
</evidence>
<dbReference type="Gene3D" id="1.20.140.20">
    <property type="entry name" value="Alpha-ketoacid/pyruvate dehydrogenase kinase, N-terminal domain"/>
    <property type="match status" value="1"/>
</dbReference>
<keyword evidence="6 10" id="KW-0067">ATP-binding</keyword>
<name>T2MDG7_HYDVU</name>
<dbReference type="Pfam" id="PF10436">
    <property type="entry name" value="BCDHK_Adom3"/>
    <property type="match status" value="1"/>
</dbReference>
<dbReference type="EMBL" id="HAAD01003755">
    <property type="protein sequence ID" value="CDG69987.1"/>
    <property type="molecule type" value="mRNA"/>
</dbReference>
<dbReference type="InterPro" id="IPR003594">
    <property type="entry name" value="HATPase_dom"/>
</dbReference>
<comment type="subcellular location">
    <subcellularLocation>
        <location evidence="1 10">Mitochondrion matrix</location>
    </subcellularLocation>
</comment>
<dbReference type="Gene3D" id="3.30.565.10">
    <property type="entry name" value="Histidine kinase-like ATPase, C-terminal domain"/>
    <property type="match status" value="1"/>
</dbReference>
<accession>T2MDG7</accession>
<dbReference type="InterPro" id="IPR005467">
    <property type="entry name" value="His_kinase_dom"/>
</dbReference>
<dbReference type="PROSITE" id="PS50109">
    <property type="entry name" value="HIS_KIN"/>
    <property type="match status" value="1"/>
</dbReference>
<dbReference type="SMART" id="SM00387">
    <property type="entry name" value="HATPase_c"/>
    <property type="match status" value="1"/>
</dbReference>
<protein>
    <recommendedName>
        <fullName evidence="10">Protein-serine/threonine kinase</fullName>
        <ecNumber evidence="10">2.7.11.-</ecNumber>
    </recommendedName>
</protein>
<keyword evidence="3 10" id="KW-0808">Transferase</keyword>
<keyword evidence="8 10" id="KW-0496">Mitochondrion</keyword>
<evidence type="ECO:0000256" key="1">
    <source>
        <dbReference type="ARBA" id="ARBA00004305"/>
    </source>
</evidence>
<comment type="catalytic activity">
    <reaction evidence="9">
        <text>L-seryl-[pyruvate dehydrogenase E1 alpha subunit] + ATP = O-phospho-L-seryl-[pyruvate dehydrogenase E1 alpha subunit] + ADP + H(+)</text>
        <dbReference type="Rhea" id="RHEA:23052"/>
        <dbReference type="Rhea" id="RHEA-COMP:13689"/>
        <dbReference type="Rhea" id="RHEA-COMP:13690"/>
        <dbReference type="ChEBI" id="CHEBI:15378"/>
        <dbReference type="ChEBI" id="CHEBI:29999"/>
        <dbReference type="ChEBI" id="CHEBI:30616"/>
        <dbReference type="ChEBI" id="CHEBI:83421"/>
        <dbReference type="ChEBI" id="CHEBI:456216"/>
        <dbReference type="EC" id="2.7.11.2"/>
    </reaction>
</comment>